<dbReference type="Pfam" id="PF00884">
    <property type="entry name" value="Sulfatase"/>
    <property type="match status" value="1"/>
</dbReference>
<evidence type="ECO:0000256" key="1">
    <source>
        <dbReference type="SAM" id="Phobius"/>
    </source>
</evidence>
<evidence type="ECO:0000313" key="4">
    <source>
        <dbReference type="Proteomes" id="UP000568888"/>
    </source>
</evidence>
<dbReference type="Proteomes" id="UP000568888">
    <property type="component" value="Unassembled WGS sequence"/>
</dbReference>
<keyword evidence="1" id="KW-1133">Transmembrane helix</keyword>
<evidence type="ECO:0000259" key="2">
    <source>
        <dbReference type="Pfam" id="PF00884"/>
    </source>
</evidence>
<proteinExistence type="predicted"/>
<evidence type="ECO:0000313" key="3">
    <source>
        <dbReference type="EMBL" id="GFO63838.1"/>
    </source>
</evidence>
<organism evidence="3 4">
    <name type="scientific">Geomonas paludis</name>
    <dbReference type="NCBI Taxonomy" id="2740185"/>
    <lineage>
        <taxon>Bacteria</taxon>
        <taxon>Pseudomonadati</taxon>
        <taxon>Thermodesulfobacteriota</taxon>
        <taxon>Desulfuromonadia</taxon>
        <taxon>Geobacterales</taxon>
        <taxon>Geobacteraceae</taxon>
        <taxon>Geomonas</taxon>
    </lineage>
</organism>
<feature type="transmembrane region" description="Helical" evidence="1">
    <location>
        <begin position="107"/>
        <end position="126"/>
    </location>
</feature>
<dbReference type="InterPro" id="IPR017850">
    <property type="entry name" value="Alkaline_phosphatase_core_sf"/>
</dbReference>
<dbReference type="Gene3D" id="3.40.720.10">
    <property type="entry name" value="Alkaline Phosphatase, subunit A"/>
    <property type="match status" value="1"/>
</dbReference>
<keyword evidence="1" id="KW-0812">Transmembrane</keyword>
<feature type="domain" description="Sulfatase N-terminal" evidence="2">
    <location>
        <begin position="225"/>
        <end position="571"/>
    </location>
</feature>
<dbReference type="InterPro" id="IPR052701">
    <property type="entry name" value="GAG_Ulvan_Degrading_Sulfatases"/>
</dbReference>
<dbReference type="SUPFAM" id="SSF53649">
    <property type="entry name" value="Alkaline phosphatase-like"/>
    <property type="match status" value="1"/>
</dbReference>
<dbReference type="RefSeq" id="WP_183346665.1">
    <property type="nucleotide sequence ID" value="NZ_BLXY01000002.1"/>
</dbReference>
<dbReference type="Gene3D" id="3.30.1120.10">
    <property type="match status" value="1"/>
</dbReference>
<sequence>MSQSQSSSDARKGGRGAETGAAAQGQRLALAVFQLWSFAFLLLFFPMELPYRLGSLLNLYTGRQIVVEGLFLLTVAVAVALALAAAALMVLRLVARLVGVERAAATLFYLNLAALVILLVNAWGFYGIKWLKNVLPPYFIMARPLKLGLFLLGVAVGGILCWRTVLMEAARGSIRAAAGRARPVLLVLVLSLPVLGSGAACWGYLVGSDAAAAPVVPEVAAAGGRNIIVVTFDALAAGHTSLYGYGRKTTPNLDALARESHLYRNMFASGNWTSASLSSLMTGRYVAHSYQKIDLFSRPFRQKMSQSLPGLLRAAGYRTVAVVANAGAAKPGSIQVDGFGEQYLYNGDSCSAGGARDTGWLNRVGIHGGWLRSMANDQLFFLHSTGMLDSPGNYATPPELTVRQALQSARQGGAPFFLWLHLYPPHSPYVAGSDFLGRVLSSGDYDTAAEQEKFMGHFDGLAVYGGDQQQPAIEKMAMRYDENVMYGDHALGEFIRGLRELGRMEDSLLVVTADHGEMFEKGYLGHGGPFLYNPVVKVPLLIREPGSAVAARHDFPVSHVDIAPTLLGFAGLKTPSAMVGEAVLGAAPAGRTQAKYVMTFEADRKQGSSGSIAIVRDGFKLISYLGTGRYELFDLERDPSESANLVEREPARFGALRRELSGTLAGLGVQ</sequence>
<comment type="caution">
    <text evidence="3">The sequence shown here is derived from an EMBL/GenBank/DDBJ whole genome shotgun (WGS) entry which is preliminary data.</text>
</comment>
<dbReference type="EMBL" id="BLXY01000002">
    <property type="protein sequence ID" value="GFO63838.1"/>
    <property type="molecule type" value="Genomic_DNA"/>
</dbReference>
<dbReference type="AlphaFoldDB" id="A0A6V8MUH6"/>
<name>A0A6V8MUH6_9BACT</name>
<keyword evidence="1" id="KW-0472">Membrane</keyword>
<accession>A0A6V8MUH6</accession>
<dbReference type="CDD" id="cd16148">
    <property type="entry name" value="sulfatase_like"/>
    <property type="match status" value="1"/>
</dbReference>
<reference evidence="4" key="1">
    <citation type="submission" date="2020-06" db="EMBL/GenBank/DDBJ databases">
        <title>Draft genomic sequecing of Geomonas sp. Red736.</title>
        <authorList>
            <person name="Itoh H."/>
            <person name="Xu Z.X."/>
            <person name="Ushijima N."/>
            <person name="Masuda Y."/>
            <person name="Shiratori Y."/>
            <person name="Senoo K."/>
        </authorList>
    </citation>
    <scope>NUCLEOTIDE SEQUENCE [LARGE SCALE GENOMIC DNA]</scope>
    <source>
        <strain evidence="4">Red736</strain>
    </source>
</reference>
<feature type="transmembrane region" description="Helical" evidence="1">
    <location>
        <begin position="69"/>
        <end position="95"/>
    </location>
</feature>
<protein>
    <recommendedName>
        <fullName evidence="2">Sulfatase N-terminal domain-containing protein</fullName>
    </recommendedName>
</protein>
<dbReference type="PANTHER" id="PTHR43751:SF3">
    <property type="entry name" value="SULFATASE N-TERMINAL DOMAIN-CONTAINING PROTEIN"/>
    <property type="match status" value="1"/>
</dbReference>
<dbReference type="PANTHER" id="PTHR43751">
    <property type="entry name" value="SULFATASE"/>
    <property type="match status" value="1"/>
</dbReference>
<gene>
    <name evidence="3" type="ORF">GMPD_17570</name>
</gene>
<dbReference type="InterPro" id="IPR000917">
    <property type="entry name" value="Sulfatase_N"/>
</dbReference>
<feature type="transmembrane region" description="Helical" evidence="1">
    <location>
        <begin position="183"/>
        <end position="205"/>
    </location>
</feature>
<feature type="transmembrane region" description="Helical" evidence="1">
    <location>
        <begin position="28"/>
        <end position="49"/>
    </location>
</feature>
<feature type="transmembrane region" description="Helical" evidence="1">
    <location>
        <begin position="138"/>
        <end position="162"/>
    </location>
</feature>